<evidence type="ECO:0000313" key="11">
    <source>
        <dbReference type="EMBL" id="KIE09174.1"/>
    </source>
</evidence>
<comment type="caution">
    <text evidence="11">The sequence shown here is derived from an EMBL/GenBank/DDBJ whole genome shotgun (WGS) entry which is preliminary data.</text>
</comment>
<dbReference type="EMBL" id="JHEG04000001">
    <property type="protein sequence ID" value="KAF3885099.1"/>
    <property type="molecule type" value="Genomic_DNA"/>
</dbReference>
<dbReference type="Gene3D" id="6.10.250.690">
    <property type="match status" value="1"/>
</dbReference>
<keyword evidence="4 7" id="KW-0238">DNA-binding</keyword>
<dbReference type="GO" id="GO:0032993">
    <property type="term" value="C:protein-DNA complex"/>
    <property type="evidence" value="ECO:0007669"/>
    <property type="project" value="TreeGrafter"/>
</dbReference>
<evidence type="ECO:0000256" key="3">
    <source>
        <dbReference type="ARBA" id="ARBA00023015"/>
    </source>
</evidence>
<keyword evidence="2" id="KW-0902">Two-component regulatory system</keyword>
<sequence>MRILLVEDNGRLAEALCEALTDQLYVVDLVKDGESAWKQIKIIAYDLILLDIMLPLLDGISLCQRLRHHGYTLPILMLTACDTRTDKINGLDAGADDYVVKPFDLQELLARIRALLRRGSFAPTPTLTWGSLHLNPSTYEVTYLNAPLQLTPKEFSLLELLLRNGRRVLSRAVILENLWNSENPPEEDTVKAHIKALRQKLRSVAAPDDLIETIHGLGYRMKQVS</sequence>
<dbReference type="InterPro" id="IPR001789">
    <property type="entry name" value="Sig_transdc_resp-reg_receiver"/>
</dbReference>
<gene>
    <name evidence="11" type="ORF">DA73_0232720</name>
    <name evidence="10" type="ORF">DA73_0400006200</name>
</gene>
<dbReference type="PROSITE" id="PS50110">
    <property type="entry name" value="RESPONSE_REGULATORY"/>
    <property type="match status" value="1"/>
</dbReference>
<dbReference type="Pfam" id="PF00072">
    <property type="entry name" value="Response_reg"/>
    <property type="match status" value="1"/>
</dbReference>
<dbReference type="GO" id="GO:0016740">
    <property type="term" value="F:transferase activity"/>
    <property type="evidence" value="ECO:0007669"/>
    <property type="project" value="UniProtKB-KW"/>
</dbReference>
<organism evidence="11">
    <name type="scientific">Tolypothrix bouteillei VB521301</name>
    <dbReference type="NCBI Taxonomy" id="1479485"/>
    <lineage>
        <taxon>Bacteria</taxon>
        <taxon>Bacillati</taxon>
        <taxon>Cyanobacteriota</taxon>
        <taxon>Cyanophyceae</taxon>
        <taxon>Nostocales</taxon>
        <taxon>Tolypothrichaceae</taxon>
        <taxon>Tolypothrix</taxon>
    </lineage>
</organism>
<dbReference type="AlphaFoldDB" id="A0A0C1QUJ7"/>
<feature type="DNA-binding region" description="OmpR/PhoB-type" evidence="7">
    <location>
        <begin position="124"/>
        <end position="223"/>
    </location>
</feature>
<dbReference type="PROSITE" id="PS51755">
    <property type="entry name" value="OMPR_PHOB"/>
    <property type="match status" value="1"/>
</dbReference>
<dbReference type="InterPro" id="IPR001867">
    <property type="entry name" value="OmpR/PhoB-type_DNA-bd"/>
</dbReference>
<evidence type="ECO:0000256" key="1">
    <source>
        <dbReference type="ARBA" id="ARBA00022553"/>
    </source>
</evidence>
<dbReference type="SUPFAM" id="SSF52172">
    <property type="entry name" value="CheY-like"/>
    <property type="match status" value="1"/>
</dbReference>
<dbReference type="GO" id="GO:0000156">
    <property type="term" value="F:phosphorelay response regulator activity"/>
    <property type="evidence" value="ECO:0007669"/>
    <property type="project" value="TreeGrafter"/>
</dbReference>
<dbReference type="InterPro" id="IPR039420">
    <property type="entry name" value="WalR-like"/>
</dbReference>
<dbReference type="Proteomes" id="UP000029738">
    <property type="component" value="Unassembled WGS sequence"/>
</dbReference>
<dbReference type="Pfam" id="PF00486">
    <property type="entry name" value="Trans_reg_C"/>
    <property type="match status" value="1"/>
</dbReference>
<dbReference type="FunFam" id="3.40.50.2300:FF:000002">
    <property type="entry name" value="DNA-binding response regulator PhoP"/>
    <property type="match status" value="1"/>
</dbReference>
<dbReference type="GO" id="GO:0006355">
    <property type="term" value="P:regulation of DNA-templated transcription"/>
    <property type="evidence" value="ECO:0007669"/>
    <property type="project" value="InterPro"/>
</dbReference>
<feature type="modified residue" description="4-aspartylphosphate" evidence="6">
    <location>
        <position position="51"/>
    </location>
</feature>
<evidence type="ECO:0000259" key="9">
    <source>
        <dbReference type="PROSITE" id="PS51755"/>
    </source>
</evidence>
<protein>
    <submittedName>
        <fullName evidence="11">GlcNAc transferase</fullName>
    </submittedName>
    <submittedName>
        <fullName evidence="10">Response regulator transcription factor</fullName>
    </submittedName>
</protein>
<dbReference type="EMBL" id="JHEG02000058">
    <property type="protein sequence ID" value="KIE09174.1"/>
    <property type="molecule type" value="Genomic_DNA"/>
</dbReference>
<dbReference type="CDD" id="cd00383">
    <property type="entry name" value="trans_reg_C"/>
    <property type="match status" value="1"/>
</dbReference>
<keyword evidence="12" id="KW-1185">Reference proteome</keyword>
<dbReference type="SMART" id="SM00862">
    <property type="entry name" value="Trans_reg_C"/>
    <property type="match status" value="1"/>
</dbReference>
<dbReference type="SUPFAM" id="SSF46894">
    <property type="entry name" value="C-terminal effector domain of the bipartite response regulators"/>
    <property type="match status" value="1"/>
</dbReference>
<name>A0A0C1QUJ7_9CYAN</name>
<keyword evidence="11" id="KW-0808">Transferase</keyword>
<dbReference type="SMART" id="SM00448">
    <property type="entry name" value="REC"/>
    <property type="match status" value="1"/>
</dbReference>
<dbReference type="PANTHER" id="PTHR48111:SF15">
    <property type="entry name" value="OMPR SUBFAMILY"/>
    <property type="match status" value="1"/>
</dbReference>
<evidence type="ECO:0000313" key="10">
    <source>
        <dbReference type="EMBL" id="KAF3885099.1"/>
    </source>
</evidence>
<feature type="domain" description="Response regulatory" evidence="8">
    <location>
        <begin position="2"/>
        <end position="116"/>
    </location>
</feature>
<evidence type="ECO:0000313" key="12">
    <source>
        <dbReference type="Proteomes" id="UP000029738"/>
    </source>
</evidence>
<accession>A0A0C1QUJ7</accession>
<dbReference type="PANTHER" id="PTHR48111">
    <property type="entry name" value="REGULATOR OF RPOS"/>
    <property type="match status" value="1"/>
</dbReference>
<dbReference type="Gene3D" id="1.10.10.10">
    <property type="entry name" value="Winged helix-like DNA-binding domain superfamily/Winged helix DNA-binding domain"/>
    <property type="match status" value="1"/>
</dbReference>
<keyword evidence="3" id="KW-0805">Transcription regulation</keyword>
<keyword evidence="1 6" id="KW-0597">Phosphoprotein</keyword>
<proteinExistence type="predicted"/>
<evidence type="ECO:0000256" key="2">
    <source>
        <dbReference type="ARBA" id="ARBA00023012"/>
    </source>
</evidence>
<dbReference type="InterPro" id="IPR011006">
    <property type="entry name" value="CheY-like_superfamily"/>
</dbReference>
<reference evidence="11" key="1">
    <citation type="journal article" date="2015" name="Genome Announc.">
        <title>Draft Genome Sequence of Tolypothrix boutellei Strain VB521301.</title>
        <authorList>
            <person name="Chandrababunaidu M.M."/>
            <person name="Singh D."/>
            <person name="Sen D."/>
            <person name="Bhan S."/>
            <person name="Das S."/>
            <person name="Gupta A."/>
            <person name="Adhikary S.P."/>
            <person name="Tripathy S."/>
        </authorList>
    </citation>
    <scope>NUCLEOTIDE SEQUENCE</scope>
    <source>
        <strain evidence="11">VB521301</strain>
    </source>
</reference>
<reference evidence="10" key="2">
    <citation type="submission" date="2019-11" db="EMBL/GenBank/DDBJ databases">
        <title>Improved Assembly of Tolypothrix boutellei genome.</title>
        <authorList>
            <person name="Sarangi A.N."/>
            <person name="Mukherjee M."/>
            <person name="Ghosh S."/>
            <person name="Singh D."/>
            <person name="Das A."/>
            <person name="Kant S."/>
            <person name="Prusty A."/>
            <person name="Tripathy S."/>
        </authorList>
    </citation>
    <scope>NUCLEOTIDE SEQUENCE</scope>
    <source>
        <strain evidence="10">VB521301</strain>
    </source>
</reference>
<evidence type="ECO:0000256" key="7">
    <source>
        <dbReference type="PROSITE-ProRule" id="PRU01091"/>
    </source>
</evidence>
<dbReference type="OrthoDB" id="483651at2"/>
<evidence type="ECO:0000259" key="8">
    <source>
        <dbReference type="PROSITE" id="PS50110"/>
    </source>
</evidence>
<evidence type="ECO:0000256" key="6">
    <source>
        <dbReference type="PROSITE-ProRule" id="PRU00169"/>
    </source>
</evidence>
<dbReference type="InterPro" id="IPR016032">
    <property type="entry name" value="Sig_transdc_resp-reg_C-effctor"/>
</dbReference>
<evidence type="ECO:0000256" key="4">
    <source>
        <dbReference type="ARBA" id="ARBA00023125"/>
    </source>
</evidence>
<dbReference type="RefSeq" id="WP_038084809.1">
    <property type="nucleotide sequence ID" value="NZ_JHEG04000001.1"/>
</dbReference>
<dbReference type="GO" id="GO:0005829">
    <property type="term" value="C:cytosol"/>
    <property type="evidence" value="ECO:0007669"/>
    <property type="project" value="TreeGrafter"/>
</dbReference>
<feature type="domain" description="OmpR/PhoB-type" evidence="9">
    <location>
        <begin position="124"/>
        <end position="223"/>
    </location>
</feature>
<dbReference type="GO" id="GO:0000976">
    <property type="term" value="F:transcription cis-regulatory region binding"/>
    <property type="evidence" value="ECO:0007669"/>
    <property type="project" value="TreeGrafter"/>
</dbReference>
<evidence type="ECO:0000256" key="5">
    <source>
        <dbReference type="ARBA" id="ARBA00023163"/>
    </source>
</evidence>
<keyword evidence="5" id="KW-0804">Transcription</keyword>
<dbReference type="InterPro" id="IPR036388">
    <property type="entry name" value="WH-like_DNA-bd_sf"/>
</dbReference>
<dbReference type="STRING" id="1479485.DA73_0232720"/>
<dbReference type="Gene3D" id="3.40.50.2300">
    <property type="match status" value="1"/>
</dbReference>